<comment type="caution">
    <text evidence="2">The sequence shown here is derived from an EMBL/GenBank/DDBJ whole genome shotgun (WGS) entry which is preliminary data.</text>
</comment>
<dbReference type="PANTHER" id="PTHR43190">
    <property type="entry name" value="N-ACETYL-D-GLUCOSAMINE KINASE"/>
    <property type="match status" value="1"/>
</dbReference>
<evidence type="ECO:0000259" key="1">
    <source>
        <dbReference type="Pfam" id="PF01869"/>
    </source>
</evidence>
<organism evidence="2 3">
    <name type="scientific">Reinekea marina</name>
    <dbReference type="NCBI Taxonomy" id="1310421"/>
    <lineage>
        <taxon>Bacteria</taxon>
        <taxon>Pseudomonadati</taxon>
        <taxon>Pseudomonadota</taxon>
        <taxon>Gammaproteobacteria</taxon>
        <taxon>Oceanospirillales</taxon>
        <taxon>Saccharospirillaceae</taxon>
        <taxon>Reinekea</taxon>
    </lineage>
</organism>
<gene>
    <name evidence="2" type="ORF">ACFOND_06615</name>
</gene>
<dbReference type="Gene3D" id="3.30.420.40">
    <property type="match status" value="2"/>
</dbReference>
<dbReference type="EMBL" id="JBHRYN010000008">
    <property type="protein sequence ID" value="MFC3701310.1"/>
    <property type="molecule type" value="Genomic_DNA"/>
</dbReference>
<dbReference type="InterPro" id="IPR043129">
    <property type="entry name" value="ATPase_NBD"/>
</dbReference>
<feature type="domain" description="ATPase BadF/BadG/BcrA/BcrD type" evidence="1">
    <location>
        <begin position="9"/>
        <end position="285"/>
    </location>
</feature>
<reference evidence="3" key="1">
    <citation type="journal article" date="2019" name="Int. J. Syst. Evol. Microbiol.">
        <title>The Global Catalogue of Microorganisms (GCM) 10K type strain sequencing project: providing services to taxonomists for standard genome sequencing and annotation.</title>
        <authorList>
            <consortium name="The Broad Institute Genomics Platform"/>
            <consortium name="The Broad Institute Genome Sequencing Center for Infectious Disease"/>
            <person name="Wu L."/>
            <person name="Ma J."/>
        </authorList>
    </citation>
    <scope>NUCLEOTIDE SEQUENCE [LARGE SCALE GENOMIC DNA]</scope>
    <source>
        <strain evidence="3">CECT 8288</strain>
    </source>
</reference>
<dbReference type="InterPro" id="IPR002731">
    <property type="entry name" value="ATPase_BadF"/>
</dbReference>
<dbReference type="Proteomes" id="UP001595710">
    <property type="component" value="Unassembled WGS sequence"/>
</dbReference>
<evidence type="ECO:0000313" key="2">
    <source>
        <dbReference type="EMBL" id="MFC3701310.1"/>
    </source>
</evidence>
<name>A0ABV7WPQ2_9GAMM</name>
<dbReference type="SUPFAM" id="SSF53067">
    <property type="entry name" value="Actin-like ATPase domain"/>
    <property type="match status" value="2"/>
</dbReference>
<proteinExistence type="predicted"/>
<dbReference type="CDD" id="cd24082">
    <property type="entry name" value="ASKHA_NBD_GspK-like"/>
    <property type="match status" value="1"/>
</dbReference>
<dbReference type="PANTHER" id="PTHR43190:SF3">
    <property type="entry name" value="N-ACETYL-D-GLUCOSAMINE KINASE"/>
    <property type="match status" value="1"/>
</dbReference>
<keyword evidence="3" id="KW-1185">Reference proteome</keyword>
<sequence length="293" mass="31468">MSSPYTHIIGIDGGGTQCRTRIADLSGQTLGEAVSGSANIFQNDSLAWHSVSHSIELALERAKLPQDCIKRSYIVAGLAGAEVKSAVESFKAHVQGVGHLDILTDAQTACLGAHQLNNGAIYIVGTGTVGLANRNGKWQKLGGWGFPLNDEGGGAWLGMQAIKQAIKRHDRLIHSTPMTQKVWQQFPGGIDELVAWSQHASSGDYGKFAPIVTEAFAQGDEFAALIIEDQKIILTEQITALISDELPLSLMGGLANWVKALLPKTIQEQIHEPKGDALNGALLLAQQRIQREH</sequence>
<accession>A0ABV7WPQ2</accession>
<evidence type="ECO:0000313" key="3">
    <source>
        <dbReference type="Proteomes" id="UP001595710"/>
    </source>
</evidence>
<dbReference type="InterPro" id="IPR052519">
    <property type="entry name" value="Euk-type_GlcNAc_Kinase"/>
</dbReference>
<dbReference type="Pfam" id="PF01869">
    <property type="entry name" value="BcrAD_BadFG"/>
    <property type="match status" value="1"/>
</dbReference>
<dbReference type="RefSeq" id="WP_377362554.1">
    <property type="nucleotide sequence ID" value="NZ_JBHRYN010000008.1"/>
</dbReference>
<protein>
    <submittedName>
        <fullName evidence="2">BadF/BadG/BcrA/BcrD ATPase family protein</fullName>
    </submittedName>
</protein>